<evidence type="ECO:0000259" key="15">
    <source>
        <dbReference type="Pfam" id="PF01225"/>
    </source>
</evidence>
<comment type="catalytic activity">
    <reaction evidence="13 14">
        <text>UDP-N-acetyl-alpha-D-muramate + L-alanine + ATP = UDP-N-acetyl-alpha-D-muramoyl-L-alanine + ADP + phosphate + H(+)</text>
        <dbReference type="Rhea" id="RHEA:23372"/>
        <dbReference type="ChEBI" id="CHEBI:15378"/>
        <dbReference type="ChEBI" id="CHEBI:30616"/>
        <dbReference type="ChEBI" id="CHEBI:43474"/>
        <dbReference type="ChEBI" id="CHEBI:57972"/>
        <dbReference type="ChEBI" id="CHEBI:70757"/>
        <dbReference type="ChEBI" id="CHEBI:83898"/>
        <dbReference type="ChEBI" id="CHEBI:456216"/>
        <dbReference type="EC" id="6.3.2.8"/>
    </reaction>
</comment>
<keyword evidence="10 14" id="KW-0573">Peptidoglycan synthesis</keyword>
<evidence type="ECO:0000256" key="10">
    <source>
        <dbReference type="ARBA" id="ARBA00022984"/>
    </source>
</evidence>
<reference evidence="18 19" key="1">
    <citation type="journal article" date="2016" name="Nat. Commun.">
        <title>Thousands of microbial genomes shed light on interconnected biogeochemical processes in an aquifer system.</title>
        <authorList>
            <person name="Anantharaman K."/>
            <person name="Brown C.T."/>
            <person name="Hug L.A."/>
            <person name="Sharon I."/>
            <person name="Castelle C.J."/>
            <person name="Probst A.J."/>
            <person name="Thomas B.C."/>
            <person name="Singh A."/>
            <person name="Wilkins M.J."/>
            <person name="Karaoz U."/>
            <person name="Brodie E.L."/>
            <person name="Williams K.H."/>
            <person name="Hubbard S.S."/>
            <person name="Banfield J.F."/>
        </authorList>
    </citation>
    <scope>NUCLEOTIDE SEQUENCE [LARGE SCALE GENOMIC DNA]</scope>
</reference>
<keyword evidence="5 14" id="KW-0436">Ligase</keyword>
<feature type="binding site" evidence="14">
    <location>
        <begin position="115"/>
        <end position="121"/>
    </location>
    <ligand>
        <name>ATP</name>
        <dbReference type="ChEBI" id="CHEBI:30616"/>
    </ligand>
</feature>
<dbReference type="SUPFAM" id="SSF53623">
    <property type="entry name" value="MurD-like peptide ligases, catalytic domain"/>
    <property type="match status" value="1"/>
</dbReference>
<dbReference type="GO" id="GO:0004326">
    <property type="term" value="F:tetrahydrofolylpolyglutamate synthase activity"/>
    <property type="evidence" value="ECO:0007669"/>
    <property type="project" value="InterPro"/>
</dbReference>
<keyword evidence="8 14" id="KW-0067">ATP-binding</keyword>
<dbReference type="Gene3D" id="3.40.1190.10">
    <property type="entry name" value="Mur-like, catalytic domain"/>
    <property type="match status" value="1"/>
</dbReference>
<proteinExistence type="inferred from homology"/>
<keyword evidence="6 14" id="KW-0132">Cell division</keyword>
<evidence type="ECO:0000259" key="17">
    <source>
        <dbReference type="Pfam" id="PF08245"/>
    </source>
</evidence>
<dbReference type="STRING" id="1802424.A2480_03220"/>
<evidence type="ECO:0000256" key="4">
    <source>
        <dbReference type="ARBA" id="ARBA00022490"/>
    </source>
</evidence>
<dbReference type="Gene3D" id="3.40.50.720">
    <property type="entry name" value="NAD(P)-binding Rossmann-like Domain"/>
    <property type="match status" value="1"/>
</dbReference>
<evidence type="ECO:0000256" key="8">
    <source>
        <dbReference type="ARBA" id="ARBA00022840"/>
    </source>
</evidence>
<evidence type="ECO:0000256" key="5">
    <source>
        <dbReference type="ARBA" id="ARBA00022598"/>
    </source>
</evidence>
<dbReference type="PANTHER" id="PTHR43445">
    <property type="entry name" value="UDP-N-ACETYLMURAMATE--L-ALANINE LIGASE-RELATED"/>
    <property type="match status" value="1"/>
</dbReference>
<dbReference type="PANTHER" id="PTHR43445:SF3">
    <property type="entry name" value="UDP-N-ACETYLMURAMATE--L-ALANINE LIGASE"/>
    <property type="match status" value="1"/>
</dbReference>
<dbReference type="SUPFAM" id="SSF53244">
    <property type="entry name" value="MurD-like peptide ligases, peptide-binding domain"/>
    <property type="match status" value="1"/>
</dbReference>
<evidence type="ECO:0000256" key="14">
    <source>
        <dbReference type="HAMAP-Rule" id="MF_00046"/>
    </source>
</evidence>
<dbReference type="GO" id="GO:0009252">
    <property type="term" value="P:peptidoglycan biosynthetic process"/>
    <property type="evidence" value="ECO:0007669"/>
    <property type="project" value="UniProtKB-UniRule"/>
</dbReference>
<sequence length="468" mass="50888">MDWLKEVKRAHIIGIGGIGVSAVARLLLSSGVEVSGSDFAESGVVEVLRRVGAKVTIGHDAANLPADVDLVVRTSAVPDDNPELVEARRRNIRNLTYFEFLGQYADGKRTVAVAGTNGKSTTTAMLGLILIEAGFDPTVIVGTKVPSFDGGNLRLGGSNLLVVEACEHQAHLLVFRPAAAVVTNVEEDHLDYYTDRQHIMDTFEQFLSQIRPEGFVVLNANDSDGAGALQCSGRSLRFGSGEEADYRLGEIMVGDGVQSFHLYKSEQDLGEIELHVPGRFNIENAAAAAIMALEHGASFEIVRKALSEYSGIWRRFEVVGEPYGGPVISDYGHHPVAVEGTIAAAREFYPDRKIVLVFQPHHRNRTRNLFDRFVKSFDGADSVVLLEIYDVIGREGDEDADISSRNLMEAVIEHDHSRGIERQIRYAASLEEGFAAIHSVLAPGAVTLVLGAGDVDRLARRLSGKETD</sequence>
<dbReference type="SUPFAM" id="SSF51984">
    <property type="entry name" value="MurCD N-terminal domain"/>
    <property type="match status" value="1"/>
</dbReference>
<dbReference type="EMBL" id="MGFG01000020">
    <property type="protein sequence ID" value="OGM01008.1"/>
    <property type="molecule type" value="Genomic_DNA"/>
</dbReference>
<evidence type="ECO:0000256" key="1">
    <source>
        <dbReference type="ARBA" id="ARBA00004496"/>
    </source>
</evidence>
<keyword evidence="4 14" id="KW-0963">Cytoplasm</keyword>
<evidence type="ECO:0000256" key="2">
    <source>
        <dbReference type="ARBA" id="ARBA00004752"/>
    </source>
</evidence>
<feature type="domain" description="Mur ligase central" evidence="17">
    <location>
        <begin position="113"/>
        <end position="292"/>
    </location>
</feature>
<dbReference type="Proteomes" id="UP000176988">
    <property type="component" value="Unassembled WGS sequence"/>
</dbReference>
<dbReference type="GO" id="GO:0005737">
    <property type="term" value="C:cytoplasm"/>
    <property type="evidence" value="ECO:0007669"/>
    <property type="project" value="UniProtKB-SubCell"/>
</dbReference>
<keyword evidence="9 14" id="KW-0133">Cell shape</keyword>
<dbReference type="AlphaFoldDB" id="A0A1F7WFQ8"/>
<comment type="pathway">
    <text evidence="2 14">Cell wall biogenesis; peptidoglycan biosynthesis.</text>
</comment>
<evidence type="ECO:0000313" key="19">
    <source>
        <dbReference type="Proteomes" id="UP000176988"/>
    </source>
</evidence>
<dbReference type="Pfam" id="PF02875">
    <property type="entry name" value="Mur_ligase_C"/>
    <property type="match status" value="1"/>
</dbReference>
<evidence type="ECO:0000256" key="7">
    <source>
        <dbReference type="ARBA" id="ARBA00022741"/>
    </source>
</evidence>
<dbReference type="Gene3D" id="3.90.190.20">
    <property type="entry name" value="Mur ligase, C-terminal domain"/>
    <property type="match status" value="1"/>
</dbReference>
<dbReference type="Pfam" id="PF08245">
    <property type="entry name" value="Mur_ligase_M"/>
    <property type="match status" value="1"/>
</dbReference>
<evidence type="ECO:0000256" key="11">
    <source>
        <dbReference type="ARBA" id="ARBA00023306"/>
    </source>
</evidence>
<dbReference type="InterPro" id="IPR036565">
    <property type="entry name" value="Mur-like_cat_sf"/>
</dbReference>
<evidence type="ECO:0000256" key="3">
    <source>
        <dbReference type="ARBA" id="ARBA00012211"/>
    </source>
</evidence>
<evidence type="ECO:0000256" key="13">
    <source>
        <dbReference type="ARBA" id="ARBA00047833"/>
    </source>
</evidence>
<keyword evidence="11 14" id="KW-0131">Cell cycle</keyword>
<dbReference type="GO" id="GO:0005524">
    <property type="term" value="F:ATP binding"/>
    <property type="evidence" value="ECO:0007669"/>
    <property type="project" value="UniProtKB-UniRule"/>
</dbReference>
<dbReference type="UniPathway" id="UPA00219"/>
<comment type="function">
    <text evidence="14">Cell wall formation.</text>
</comment>
<feature type="domain" description="Mur ligase N-terminal catalytic" evidence="15">
    <location>
        <begin position="10"/>
        <end position="108"/>
    </location>
</feature>
<dbReference type="GO" id="GO:0008763">
    <property type="term" value="F:UDP-N-acetylmuramate-L-alanine ligase activity"/>
    <property type="evidence" value="ECO:0007669"/>
    <property type="project" value="UniProtKB-UniRule"/>
</dbReference>
<dbReference type="InterPro" id="IPR036615">
    <property type="entry name" value="Mur_ligase_C_dom_sf"/>
</dbReference>
<dbReference type="InterPro" id="IPR000713">
    <property type="entry name" value="Mur_ligase_N"/>
</dbReference>
<dbReference type="EC" id="6.3.2.8" evidence="3 14"/>
<comment type="caution">
    <text evidence="18">The sequence shown here is derived from an EMBL/GenBank/DDBJ whole genome shotgun (WGS) entry which is preliminary data.</text>
</comment>
<dbReference type="PROSITE" id="PS01011">
    <property type="entry name" value="FOLYLPOLYGLU_SYNT_1"/>
    <property type="match status" value="1"/>
</dbReference>
<keyword evidence="7 14" id="KW-0547">Nucleotide-binding</keyword>
<dbReference type="Pfam" id="PF01225">
    <property type="entry name" value="Mur_ligase"/>
    <property type="match status" value="1"/>
</dbReference>
<gene>
    <name evidence="14" type="primary">murC</name>
    <name evidence="18" type="ORF">A2480_03220</name>
</gene>
<keyword evidence="12 14" id="KW-0961">Cell wall biogenesis/degradation</keyword>
<dbReference type="InterPro" id="IPR018109">
    <property type="entry name" value="Folylpolyglutamate_synth_CS"/>
</dbReference>
<dbReference type="InterPro" id="IPR013221">
    <property type="entry name" value="Mur_ligase_cen"/>
</dbReference>
<evidence type="ECO:0000259" key="16">
    <source>
        <dbReference type="Pfam" id="PF02875"/>
    </source>
</evidence>
<evidence type="ECO:0000313" key="18">
    <source>
        <dbReference type="EMBL" id="OGM01008.1"/>
    </source>
</evidence>
<feature type="domain" description="Mur ligase C-terminal" evidence="16">
    <location>
        <begin position="314"/>
        <end position="453"/>
    </location>
</feature>
<dbReference type="HAMAP" id="MF_00046">
    <property type="entry name" value="MurC"/>
    <property type="match status" value="1"/>
</dbReference>
<name>A0A1F7WFQ8_9BACT</name>
<evidence type="ECO:0000256" key="6">
    <source>
        <dbReference type="ARBA" id="ARBA00022618"/>
    </source>
</evidence>
<dbReference type="GO" id="GO:0051301">
    <property type="term" value="P:cell division"/>
    <property type="evidence" value="ECO:0007669"/>
    <property type="project" value="UniProtKB-KW"/>
</dbReference>
<dbReference type="CDD" id="cd01983">
    <property type="entry name" value="SIMIBI"/>
    <property type="match status" value="1"/>
</dbReference>
<dbReference type="GO" id="GO:0071555">
    <property type="term" value="P:cell wall organization"/>
    <property type="evidence" value="ECO:0007669"/>
    <property type="project" value="UniProtKB-KW"/>
</dbReference>
<dbReference type="InterPro" id="IPR005758">
    <property type="entry name" value="UDP-N-AcMur_Ala_ligase_MurC"/>
</dbReference>
<accession>A0A1F7WFQ8</accession>
<dbReference type="InterPro" id="IPR050061">
    <property type="entry name" value="MurCDEF_pg_biosynth"/>
</dbReference>
<comment type="subcellular location">
    <subcellularLocation>
        <location evidence="1 14">Cytoplasm</location>
    </subcellularLocation>
</comment>
<protein>
    <recommendedName>
        <fullName evidence="3 14">UDP-N-acetylmuramate--L-alanine ligase</fullName>
        <ecNumber evidence="3 14">6.3.2.8</ecNumber>
    </recommendedName>
    <alternativeName>
        <fullName evidence="14">UDP-N-acetylmuramoyl-L-alanine synthetase</fullName>
    </alternativeName>
</protein>
<dbReference type="InterPro" id="IPR004101">
    <property type="entry name" value="Mur_ligase_C"/>
</dbReference>
<comment type="similarity">
    <text evidence="14">Belongs to the MurCDEF family.</text>
</comment>
<dbReference type="GO" id="GO:0008360">
    <property type="term" value="P:regulation of cell shape"/>
    <property type="evidence" value="ECO:0007669"/>
    <property type="project" value="UniProtKB-KW"/>
</dbReference>
<evidence type="ECO:0000256" key="9">
    <source>
        <dbReference type="ARBA" id="ARBA00022960"/>
    </source>
</evidence>
<evidence type="ECO:0000256" key="12">
    <source>
        <dbReference type="ARBA" id="ARBA00023316"/>
    </source>
</evidence>
<dbReference type="NCBIfam" id="TIGR01082">
    <property type="entry name" value="murC"/>
    <property type="match status" value="1"/>
</dbReference>
<organism evidence="18 19">
    <name type="scientific">Candidatus Uhrbacteria bacterium RIFOXYC2_FULL_47_19</name>
    <dbReference type="NCBI Taxonomy" id="1802424"/>
    <lineage>
        <taxon>Bacteria</taxon>
        <taxon>Candidatus Uhriibacteriota</taxon>
    </lineage>
</organism>